<gene>
    <name evidence="2" type="ORF">RRG08_018899</name>
</gene>
<organism evidence="2 3">
    <name type="scientific">Elysia crispata</name>
    <name type="common">lettuce slug</name>
    <dbReference type="NCBI Taxonomy" id="231223"/>
    <lineage>
        <taxon>Eukaryota</taxon>
        <taxon>Metazoa</taxon>
        <taxon>Spiralia</taxon>
        <taxon>Lophotrochozoa</taxon>
        <taxon>Mollusca</taxon>
        <taxon>Gastropoda</taxon>
        <taxon>Heterobranchia</taxon>
        <taxon>Euthyneura</taxon>
        <taxon>Panpulmonata</taxon>
        <taxon>Sacoglossa</taxon>
        <taxon>Placobranchoidea</taxon>
        <taxon>Plakobranchidae</taxon>
        <taxon>Elysia</taxon>
    </lineage>
</organism>
<dbReference type="EMBL" id="JAWDGP010002459">
    <property type="protein sequence ID" value="KAK3783067.1"/>
    <property type="molecule type" value="Genomic_DNA"/>
</dbReference>
<proteinExistence type="predicted"/>
<name>A0AAE1A8P8_9GAST</name>
<evidence type="ECO:0000256" key="1">
    <source>
        <dbReference type="SAM" id="MobiDB-lite"/>
    </source>
</evidence>
<accession>A0AAE1A8P8</accession>
<feature type="compositionally biased region" description="Basic and acidic residues" evidence="1">
    <location>
        <begin position="41"/>
        <end position="57"/>
    </location>
</feature>
<reference evidence="2" key="1">
    <citation type="journal article" date="2023" name="G3 (Bethesda)">
        <title>A reference genome for the long-term kleptoplast-retaining sea slug Elysia crispata morphotype clarki.</title>
        <authorList>
            <person name="Eastman K.E."/>
            <person name="Pendleton A.L."/>
            <person name="Shaikh M.A."/>
            <person name="Suttiyut T."/>
            <person name="Ogas R."/>
            <person name="Tomko P."/>
            <person name="Gavelis G."/>
            <person name="Widhalm J.R."/>
            <person name="Wisecaver J.H."/>
        </authorList>
    </citation>
    <scope>NUCLEOTIDE SEQUENCE</scope>
    <source>
        <strain evidence="2">ECLA1</strain>
    </source>
</reference>
<evidence type="ECO:0000313" key="2">
    <source>
        <dbReference type="EMBL" id="KAK3783067.1"/>
    </source>
</evidence>
<sequence>MEASRIGGKSVFDYFTLPRPLGMMHYANRYPKVNARHTRGRNTDNDSDTTRNQESVKKTYPVLYLTERSNPRGSSSADSKLGAVSPQPLRLRR</sequence>
<dbReference type="Proteomes" id="UP001283361">
    <property type="component" value="Unassembled WGS sequence"/>
</dbReference>
<feature type="compositionally biased region" description="Polar residues" evidence="1">
    <location>
        <begin position="67"/>
        <end position="78"/>
    </location>
</feature>
<evidence type="ECO:0000313" key="3">
    <source>
        <dbReference type="Proteomes" id="UP001283361"/>
    </source>
</evidence>
<dbReference type="AlphaFoldDB" id="A0AAE1A8P8"/>
<protein>
    <submittedName>
        <fullName evidence="2">Uncharacterized protein</fullName>
    </submittedName>
</protein>
<comment type="caution">
    <text evidence="2">The sequence shown here is derived from an EMBL/GenBank/DDBJ whole genome shotgun (WGS) entry which is preliminary data.</text>
</comment>
<feature type="region of interest" description="Disordered" evidence="1">
    <location>
        <begin position="32"/>
        <end position="93"/>
    </location>
</feature>
<keyword evidence="3" id="KW-1185">Reference proteome</keyword>